<evidence type="ECO:0000313" key="2">
    <source>
        <dbReference type="Proteomes" id="UP000269396"/>
    </source>
</evidence>
<evidence type="ECO:0000313" key="1">
    <source>
        <dbReference type="EMBL" id="VDO90230.1"/>
    </source>
</evidence>
<dbReference type="AlphaFoldDB" id="A0A183NL96"/>
<dbReference type="EMBL" id="UZAL01004426">
    <property type="protein sequence ID" value="VDO90230.1"/>
    <property type="molecule type" value="Genomic_DNA"/>
</dbReference>
<sequence length="64" mass="7591">MNTIYISNYHIMHHILCVVYPQESVESHRSQFLPNRVYSTKIASPETEYLNRCTKNPKTNNSYK</sequence>
<gene>
    <name evidence="1" type="ORF">SMTD_LOCUS2883</name>
</gene>
<proteinExistence type="predicted"/>
<keyword evidence="2" id="KW-1185">Reference proteome</keyword>
<reference evidence="1 2" key="1">
    <citation type="submission" date="2018-11" db="EMBL/GenBank/DDBJ databases">
        <authorList>
            <consortium name="Pathogen Informatics"/>
        </authorList>
    </citation>
    <scope>NUCLEOTIDE SEQUENCE [LARGE SCALE GENOMIC DNA]</scope>
    <source>
        <strain>Denwood</strain>
        <strain evidence="2">Zambia</strain>
    </source>
</reference>
<dbReference type="Proteomes" id="UP000269396">
    <property type="component" value="Unassembled WGS sequence"/>
</dbReference>
<accession>A0A183NL96</accession>
<protein>
    <submittedName>
        <fullName evidence="1">Uncharacterized protein</fullName>
    </submittedName>
</protein>
<organism evidence="1 2">
    <name type="scientific">Schistosoma mattheei</name>
    <dbReference type="NCBI Taxonomy" id="31246"/>
    <lineage>
        <taxon>Eukaryota</taxon>
        <taxon>Metazoa</taxon>
        <taxon>Spiralia</taxon>
        <taxon>Lophotrochozoa</taxon>
        <taxon>Platyhelminthes</taxon>
        <taxon>Trematoda</taxon>
        <taxon>Digenea</taxon>
        <taxon>Strigeidida</taxon>
        <taxon>Schistosomatoidea</taxon>
        <taxon>Schistosomatidae</taxon>
        <taxon>Schistosoma</taxon>
    </lineage>
</organism>
<name>A0A183NL96_9TREM</name>